<dbReference type="AlphaFoldDB" id="A0A0V0QHV9"/>
<proteinExistence type="predicted"/>
<reference evidence="1 2" key="1">
    <citation type="journal article" date="2015" name="Sci. Rep.">
        <title>Genome of the facultative scuticociliatosis pathogen Pseudocohnilembus persalinus provides insight into its virulence through horizontal gene transfer.</title>
        <authorList>
            <person name="Xiong J."/>
            <person name="Wang G."/>
            <person name="Cheng J."/>
            <person name="Tian M."/>
            <person name="Pan X."/>
            <person name="Warren A."/>
            <person name="Jiang C."/>
            <person name="Yuan D."/>
            <person name="Miao W."/>
        </authorList>
    </citation>
    <scope>NUCLEOTIDE SEQUENCE [LARGE SCALE GENOMIC DNA]</scope>
    <source>
        <strain evidence="1">36N120E</strain>
    </source>
</reference>
<evidence type="ECO:0000313" key="2">
    <source>
        <dbReference type="Proteomes" id="UP000054937"/>
    </source>
</evidence>
<organism evidence="1 2">
    <name type="scientific">Pseudocohnilembus persalinus</name>
    <name type="common">Ciliate</name>
    <dbReference type="NCBI Taxonomy" id="266149"/>
    <lineage>
        <taxon>Eukaryota</taxon>
        <taxon>Sar</taxon>
        <taxon>Alveolata</taxon>
        <taxon>Ciliophora</taxon>
        <taxon>Intramacronucleata</taxon>
        <taxon>Oligohymenophorea</taxon>
        <taxon>Scuticociliatia</taxon>
        <taxon>Philasterida</taxon>
        <taxon>Pseudocohnilembidae</taxon>
        <taxon>Pseudocohnilembus</taxon>
    </lineage>
</organism>
<name>A0A0V0QHV9_PSEPJ</name>
<protein>
    <submittedName>
        <fullName evidence="1">Uncharacterized protein</fullName>
    </submittedName>
</protein>
<comment type="caution">
    <text evidence="1">The sequence shown here is derived from an EMBL/GenBank/DDBJ whole genome shotgun (WGS) entry which is preliminary data.</text>
</comment>
<dbReference type="Proteomes" id="UP000054937">
    <property type="component" value="Unassembled WGS sequence"/>
</dbReference>
<sequence>MWATEETVITRTSEVVFQAVFSRIGASFWQRQVCPMWLTPTCISKPYFVNYRSFIIITPALLTKMSNYQKFLLNSSTNWSIYVRSAKSNLINLIFSDLLVYYSNNF</sequence>
<keyword evidence="2" id="KW-1185">Reference proteome</keyword>
<accession>A0A0V0QHV9</accession>
<gene>
    <name evidence="1" type="ORF">PPERSA_03716</name>
</gene>
<evidence type="ECO:0000313" key="1">
    <source>
        <dbReference type="EMBL" id="KRX01632.1"/>
    </source>
</evidence>
<dbReference type="EMBL" id="LDAU01000168">
    <property type="protein sequence ID" value="KRX01632.1"/>
    <property type="molecule type" value="Genomic_DNA"/>
</dbReference>
<dbReference type="InParanoid" id="A0A0V0QHV9"/>